<name>A0A0P0X4P7_ORYSJ</name>
<reference evidence="3" key="1">
    <citation type="journal article" date="2005" name="Nature">
        <title>The map-based sequence of the rice genome.</title>
        <authorList>
            <consortium name="International rice genome sequencing project (IRGSP)"/>
            <person name="Matsumoto T."/>
            <person name="Wu J."/>
            <person name="Kanamori H."/>
            <person name="Katayose Y."/>
            <person name="Fujisawa M."/>
            <person name="Namiki N."/>
            <person name="Mizuno H."/>
            <person name="Yamamoto K."/>
            <person name="Antonio B.A."/>
            <person name="Baba T."/>
            <person name="Sakata K."/>
            <person name="Nagamura Y."/>
            <person name="Aoki H."/>
            <person name="Arikawa K."/>
            <person name="Arita K."/>
            <person name="Bito T."/>
            <person name="Chiden Y."/>
            <person name="Fujitsuka N."/>
            <person name="Fukunaka R."/>
            <person name="Hamada M."/>
            <person name="Harada C."/>
            <person name="Hayashi A."/>
            <person name="Hijishita S."/>
            <person name="Honda M."/>
            <person name="Hosokawa S."/>
            <person name="Ichikawa Y."/>
            <person name="Idonuma A."/>
            <person name="Iijima M."/>
            <person name="Ikeda M."/>
            <person name="Ikeno M."/>
            <person name="Ito K."/>
            <person name="Ito S."/>
            <person name="Ito T."/>
            <person name="Ito Y."/>
            <person name="Ito Y."/>
            <person name="Iwabuchi A."/>
            <person name="Kamiya K."/>
            <person name="Karasawa W."/>
            <person name="Kurita K."/>
            <person name="Katagiri S."/>
            <person name="Kikuta A."/>
            <person name="Kobayashi H."/>
            <person name="Kobayashi N."/>
            <person name="Machita K."/>
            <person name="Maehara T."/>
            <person name="Masukawa M."/>
            <person name="Mizubayashi T."/>
            <person name="Mukai Y."/>
            <person name="Nagasaki H."/>
            <person name="Nagata Y."/>
            <person name="Naito S."/>
            <person name="Nakashima M."/>
            <person name="Nakama Y."/>
            <person name="Nakamichi Y."/>
            <person name="Nakamura M."/>
            <person name="Meguro A."/>
            <person name="Negishi M."/>
            <person name="Ohta I."/>
            <person name="Ohta T."/>
            <person name="Okamoto M."/>
            <person name="Ono N."/>
            <person name="Saji S."/>
            <person name="Sakaguchi M."/>
            <person name="Sakai K."/>
            <person name="Shibata M."/>
            <person name="Shimokawa T."/>
            <person name="Song J."/>
            <person name="Takazaki Y."/>
            <person name="Terasawa K."/>
            <person name="Tsugane M."/>
            <person name="Tsuji K."/>
            <person name="Ueda S."/>
            <person name="Waki K."/>
            <person name="Yamagata H."/>
            <person name="Yamamoto M."/>
            <person name="Yamamoto S."/>
            <person name="Yamane H."/>
            <person name="Yoshiki S."/>
            <person name="Yoshihara R."/>
            <person name="Yukawa K."/>
            <person name="Zhong H."/>
            <person name="Yano M."/>
            <person name="Yuan Q."/>
            <person name="Ouyang S."/>
            <person name="Liu J."/>
            <person name="Jones K.M."/>
            <person name="Gansberger K."/>
            <person name="Moffat K."/>
            <person name="Hill J."/>
            <person name="Bera J."/>
            <person name="Fadrosh D."/>
            <person name="Jin S."/>
            <person name="Johri S."/>
            <person name="Kim M."/>
            <person name="Overton L."/>
            <person name="Reardon M."/>
            <person name="Tsitrin T."/>
            <person name="Vuong H."/>
            <person name="Weaver B."/>
            <person name="Ciecko A."/>
            <person name="Tallon L."/>
            <person name="Jackson J."/>
            <person name="Pai G."/>
            <person name="Aken S.V."/>
            <person name="Utterback T."/>
            <person name="Reidmuller S."/>
            <person name="Feldblyum T."/>
            <person name="Hsiao J."/>
            <person name="Zismann V."/>
            <person name="Iobst S."/>
            <person name="de Vazeille A.R."/>
            <person name="Buell C.R."/>
            <person name="Ying K."/>
            <person name="Li Y."/>
            <person name="Lu T."/>
            <person name="Huang Y."/>
            <person name="Zhao Q."/>
            <person name="Feng Q."/>
            <person name="Zhang L."/>
            <person name="Zhu J."/>
            <person name="Weng Q."/>
            <person name="Mu J."/>
            <person name="Lu Y."/>
            <person name="Fan D."/>
            <person name="Liu Y."/>
            <person name="Guan J."/>
            <person name="Zhang Y."/>
            <person name="Yu S."/>
            <person name="Liu X."/>
            <person name="Zhang Y."/>
            <person name="Hong G."/>
            <person name="Han B."/>
            <person name="Choisne N."/>
            <person name="Demange N."/>
            <person name="Orjeda G."/>
            <person name="Samain S."/>
            <person name="Cattolico L."/>
            <person name="Pelletier E."/>
            <person name="Couloux A."/>
            <person name="Segurens B."/>
            <person name="Wincker P."/>
            <person name="D'Hont A."/>
            <person name="Scarpelli C."/>
            <person name="Weissenbach J."/>
            <person name="Salanoubat M."/>
            <person name="Quetier F."/>
            <person name="Yu Y."/>
            <person name="Kim H.R."/>
            <person name="Rambo T."/>
            <person name="Currie J."/>
            <person name="Collura K."/>
            <person name="Luo M."/>
            <person name="Yang T."/>
            <person name="Ammiraju J.S.S."/>
            <person name="Engler F."/>
            <person name="Soderlund C."/>
            <person name="Wing R.A."/>
            <person name="Palmer L.E."/>
            <person name="de la Bastide M."/>
            <person name="Spiegel L."/>
            <person name="Nascimento L."/>
            <person name="Zutavern T."/>
            <person name="O'Shaughnessy A."/>
            <person name="Dike S."/>
            <person name="Dedhia N."/>
            <person name="Preston R."/>
            <person name="Balija V."/>
            <person name="McCombie W.R."/>
            <person name="Chow T."/>
            <person name="Chen H."/>
            <person name="Chung M."/>
            <person name="Chen C."/>
            <person name="Shaw J."/>
            <person name="Wu H."/>
            <person name="Hsiao K."/>
            <person name="Chao Y."/>
            <person name="Chu M."/>
            <person name="Cheng C."/>
            <person name="Hour A."/>
            <person name="Lee P."/>
            <person name="Lin S."/>
            <person name="Lin Y."/>
            <person name="Liou J."/>
            <person name="Liu S."/>
            <person name="Hsing Y."/>
            <person name="Raghuvanshi S."/>
            <person name="Mohanty A."/>
            <person name="Bharti A.K."/>
            <person name="Gaur A."/>
            <person name="Gupta V."/>
            <person name="Kumar D."/>
            <person name="Ravi V."/>
            <person name="Vij S."/>
            <person name="Kapur A."/>
            <person name="Khurana P."/>
            <person name="Khurana P."/>
            <person name="Khurana J.P."/>
            <person name="Tyagi A.K."/>
            <person name="Gaikwad K."/>
            <person name="Singh A."/>
            <person name="Dalal V."/>
            <person name="Srivastava S."/>
            <person name="Dixit A."/>
            <person name="Pal A.K."/>
            <person name="Ghazi I.A."/>
            <person name="Yadav M."/>
            <person name="Pandit A."/>
            <person name="Bhargava A."/>
            <person name="Sureshbabu K."/>
            <person name="Batra K."/>
            <person name="Sharma T.R."/>
            <person name="Mohapatra T."/>
            <person name="Singh N.K."/>
            <person name="Messing J."/>
            <person name="Nelson A.B."/>
            <person name="Fuks G."/>
            <person name="Kavchok S."/>
            <person name="Keizer G."/>
            <person name="Linton E."/>
            <person name="Llaca V."/>
            <person name="Song R."/>
            <person name="Tanyolac B."/>
            <person name="Young S."/>
            <person name="Ho-Il K."/>
            <person name="Hahn J.H."/>
            <person name="Sangsakoo G."/>
            <person name="Vanavichit A."/>
            <person name="de Mattos Luiz.A.T."/>
            <person name="Zimmer P.D."/>
            <person name="Malone G."/>
            <person name="Dellagostin O."/>
            <person name="de Oliveira A.C."/>
            <person name="Bevan M."/>
            <person name="Bancroft I."/>
            <person name="Minx P."/>
            <person name="Cordum H."/>
            <person name="Wilson R."/>
            <person name="Cheng Z."/>
            <person name="Jin W."/>
            <person name="Jiang J."/>
            <person name="Leong S.A."/>
            <person name="Iwama H."/>
            <person name="Gojobori T."/>
            <person name="Itoh T."/>
            <person name="Niimura Y."/>
            <person name="Fujii Y."/>
            <person name="Habara T."/>
            <person name="Sakai H."/>
            <person name="Sato Y."/>
            <person name="Wilson G."/>
            <person name="Kumar K."/>
            <person name="McCouch S."/>
            <person name="Juretic N."/>
            <person name="Hoen D."/>
            <person name="Wright S."/>
            <person name="Bruskiewich R."/>
            <person name="Bureau T."/>
            <person name="Miyao A."/>
            <person name="Hirochika H."/>
            <person name="Nishikawa T."/>
            <person name="Kadowaki K."/>
            <person name="Sugiura M."/>
            <person name="Burr B."/>
            <person name="Sasaki T."/>
        </authorList>
    </citation>
    <scope>NUCLEOTIDE SEQUENCE [LARGE SCALE GENOMIC DNA]</scope>
    <source>
        <strain evidence="3">cv. Nipponbare</strain>
    </source>
</reference>
<dbReference type="eggNOG" id="ENOG502R72M">
    <property type="taxonomic scope" value="Eukaryota"/>
</dbReference>
<organism evidence="2 3">
    <name type="scientific">Oryza sativa subsp. japonica</name>
    <name type="common">Rice</name>
    <dbReference type="NCBI Taxonomy" id="39947"/>
    <lineage>
        <taxon>Eukaryota</taxon>
        <taxon>Viridiplantae</taxon>
        <taxon>Streptophyta</taxon>
        <taxon>Embryophyta</taxon>
        <taxon>Tracheophyta</taxon>
        <taxon>Spermatophyta</taxon>
        <taxon>Magnoliopsida</taxon>
        <taxon>Liliopsida</taxon>
        <taxon>Poales</taxon>
        <taxon>Poaceae</taxon>
        <taxon>BOP clade</taxon>
        <taxon>Oryzoideae</taxon>
        <taxon>Oryzeae</taxon>
        <taxon>Oryzinae</taxon>
        <taxon>Oryza</taxon>
        <taxon>Oryza sativa</taxon>
    </lineage>
</organism>
<feature type="compositionally biased region" description="Polar residues" evidence="1">
    <location>
        <begin position="1"/>
        <end position="11"/>
    </location>
</feature>
<reference evidence="2 3" key="2">
    <citation type="journal article" date="2013" name="Plant Cell Physiol.">
        <title>Rice Annotation Project Database (RAP-DB): an integrative and interactive database for rice genomics.</title>
        <authorList>
            <person name="Sakai H."/>
            <person name="Lee S.S."/>
            <person name="Tanaka T."/>
            <person name="Numa H."/>
            <person name="Kim J."/>
            <person name="Kawahara Y."/>
            <person name="Wakimoto H."/>
            <person name="Yang C.C."/>
            <person name="Iwamoto M."/>
            <person name="Abe T."/>
            <person name="Yamada Y."/>
            <person name="Muto A."/>
            <person name="Inokuchi H."/>
            <person name="Ikemura T."/>
            <person name="Matsumoto T."/>
            <person name="Sasaki T."/>
            <person name="Itoh T."/>
        </authorList>
    </citation>
    <scope>NUCLEOTIDE SEQUENCE [LARGE SCALE GENOMIC DNA]</scope>
    <source>
        <strain evidence="3">cv. Nipponbare</strain>
    </source>
</reference>
<feature type="compositionally biased region" description="Polar residues" evidence="1">
    <location>
        <begin position="145"/>
        <end position="162"/>
    </location>
</feature>
<feature type="region of interest" description="Disordered" evidence="1">
    <location>
        <begin position="88"/>
        <end position="114"/>
    </location>
</feature>
<gene>
    <name evidence="2" type="ordered locus">Os07g0244250</name>
    <name evidence="2" type="ORF">OSNPB_070244250</name>
</gene>
<feature type="compositionally biased region" description="Low complexity" evidence="1">
    <location>
        <begin position="103"/>
        <end position="114"/>
    </location>
</feature>
<dbReference type="InParanoid" id="A0A0P0X4P7"/>
<feature type="region of interest" description="Disordered" evidence="1">
    <location>
        <begin position="136"/>
        <end position="162"/>
    </location>
</feature>
<protein>
    <submittedName>
        <fullName evidence="2">Os07g0244250 protein</fullName>
    </submittedName>
</protein>
<dbReference type="AlphaFoldDB" id="A0A0P0X4P7"/>
<dbReference type="EMBL" id="AP014963">
    <property type="protein sequence ID" value="BAT00796.1"/>
    <property type="molecule type" value="Genomic_DNA"/>
</dbReference>
<evidence type="ECO:0000313" key="3">
    <source>
        <dbReference type="Proteomes" id="UP000059680"/>
    </source>
</evidence>
<feature type="region of interest" description="Disordered" evidence="1">
    <location>
        <begin position="1"/>
        <end position="74"/>
    </location>
</feature>
<accession>A0A0P0X4P7</accession>
<reference evidence="2 3" key="3">
    <citation type="journal article" date="2013" name="Rice">
        <title>Improvement of the Oryza sativa Nipponbare reference genome using next generation sequence and optical map data.</title>
        <authorList>
            <person name="Kawahara Y."/>
            <person name="de la Bastide M."/>
            <person name="Hamilton J.P."/>
            <person name="Kanamori H."/>
            <person name="McCombie W.R."/>
            <person name="Ouyang S."/>
            <person name="Schwartz D.C."/>
            <person name="Tanaka T."/>
            <person name="Wu J."/>
            <person name="Zhou S."/>
            <person name="Childs K.L."/>
            <person name="Davidson R.M."/>
            <person name="Lin H."/>
            <person name="Quesada-Ocampo L."/>
            <person name="Vaillancourt B."/>
            <person name="Sakai H."/>
            <person name="Lee S.S."/>
            <person name="Kim J."/>
            <person name="Numa H."/>
            <person name="Itoh T."/>
            <person name="Buell C.R."/>
            <person name="Matsumoto T."/>
        </authorList>
    </citation>
    <scope>NUCLEOTIDE SEQUENCE [LARGE SCALE GENOMIC DNA]</scope>
    <source>
        <strain evidence="3">cv. Nipponbare</strain>
    </source>
</reference>
<dbReference type="Proteomes" id="UP000059680">
    <property type="component" value="Chromosome 7"/>
</dbReference>
<proteinExistence type="predicted"/>
<keyword evidence="3" id="KW-1185">Reference proteome</keyword>
<dbReference type="FunCoup" id="A0A0P0X4P7">
    <property type="interactions" value="126"/>
</dbReference>
<dbReference type="PaxDb" id="39947-A0A0P0X4P7"/>
<evidence type="ECO:0000313" key="2">
    <source>
        <dbReference type="EMBL" id="BAT00796.1"/>
    </source>
</evidence>
<dbReference type="Gramene" id="Os07t0244250-00">
    <property type="protein sequence ID" value="Os07t0244250-00"/>
    <property type="gene ID" value="Os07g0244250"/>
</dbReference>
<sequence length="162" mass="17207">MIASRASSPAGVSSALARARQTNDASTSKLVARPRRCGGRAPLSAATSPGLKEKVRMTMSPRAPTDGAAGGAAAKSLYSRRWNASLGGLRASRSSRDHAGETAGSRAPRARSATASMNCTIPEASHMAWLRRIPRTNPPQRRRVTCSSTDQVNTWTSYLDQQ</sequence>
<feature type="compositionally biased region" description="Polar residues" evidence="1">
    <location>
        <begin position="20"/>
        <end position="29"/>
    </location>
</feature>
<evidence type="ECO:0000256" key="1">
    <source>
        <dbReference type="SAM" id="MobiDB-lite"/>
    </source>
</evidence>